<evidence type="ECO:0000256" key="2">
    <source>
        <dbReference type="ARBA" id="ARBA00005297"/>
    </source>
</evidence>
<evidence type="ECO:0000256" key="5">
    <source>
        <dbReference type="ARBA" id="ARBA00041564"/>
    </source>
</evidence>
<dbReference type="Gene3D" id="3.60.120.10">
    <property type="entry name" value="Anthranilate synthase"/>
    <property type="match status" value="1"/>
</dbReference>
<feature type="domain" description="Chorismate-utilising enzyme C-terminal" evidence="6">
    <location>
        <begin position="230"/>
        <end position="484"/>
    </location>
</feature>
<evidence type="ECO:0000256" key="4">
    <source>
        <dbReference type="ARBA" id="ARBA00023235"/>
    </source>
</evidence>
<dbReference type="Proteomes" id="UP001268256">
    <property type="component" value="Unassembled WGS sequence"/>
</dbReference>
<evidence type="ECO:0000313" key="7">
    <source>
        <dbReference type="EMBL" id="MDS3861099.1"/>
    </source>
</evidence>
<dbReference type="EMBL" id="JAVMIP010000009">
    <property type="protein sequence ID" value="MDS3861099.1"/>
    <property type="molecule type" value="Genomic_DNA"/>
</dbReference>
<sequence>MPVSPLPHTTISPGLDNPAVAEWLAAIPERSQMETTWVSLTLPLPELDTLAALSALLSHCHSSQPWHFYLEHPHTHQVILGVEVLHDFQAQAPDRFEQIRLFSQQTLAELTQITPAWPLSEELAPRLPDPTGTRIFCTFSFFDQANDSGLEPPTTTPGFPIAWAVLPRWQLAQTDQGTALTLTSKRPRHDQAWQGLIKELWMVWQTLQTPLSLPLPPKLSLTLPNLDAQAQAFQTQVQQALQEIATGTLEKLVLACAIDIRANQDLQGLPTVHHLRQTYPSCYSFSISNGQGQTFIGASPERLVSLAAGHIRVDALAGSAPRDQQADVDQRLGLELQQSQKDLREHQVIVDFLRQALGEFTSQIMIPTQPTLLQLANIQHLQTLIQAWVGTEVHILDIVARLHPTPAVAGHPQRQACQHLVNQEDWERGLYAAPLGWINATGEGEFIVGIRSALLSGKEARVYGGAGIVAGSEPEREWEEILLKLKTLLTALAGSN</sequence>
<dbReference type="PANTHER" id="PTHR42839:SF2">
    <property type="entry name" value="ISOCHORISMATE SYNTHASE ENTC"/>
    <property type="match status" value="1"/>
</dbReference>
<proteinExistence type="inferred from homology"/>
<gene>
    <name evidence="7" type="ORF">RIF25_09805</name>
</gene>
<protein>
    <recommendedName>
        <fullName evidence="3">isochorismate synthase</fullName>
        <ecNumber evidence="3">5.4.4.2</ecNumber>
    </recommendedName>
    <alternativeName>
        <fullName evidence="5">Isochorismate mutase</fullName>
    </alternativeName>
</protein>
<dbReference type="AlphaFoldDB" id="A0AAE4FTK9"/>
<comment type="similarity">
    <text evidence="2">Belongs to the isochorismate synthase family.</text>
</comment>
<dbReference type="GO" id="GO:0008909">
    <property type="term" value="F:isochorismate synthase activity"/>
    <property type="evidence" value="ECO:0007669"/>
    <property type="project" value="UniProtKB-EC"/>
</dbReference>
<dbReference type="InterPro" id="IPR005801">
    <property type="entry name" value="ADC_synthase"/>
</dbReference>
<evidence type="ECO:0000256" key="1">
    <source>
        <dbReference type="ARBA" id="ARBA00000799"/>
    </source>
</evidence>
<name>A0AAE4FTK9_9CYAN</name>
<dbReference type="SUPFAM" id="SSF56322">
    <property type="entry name" value="ADC synthase"/>
    <property type="match status" value="1"/>
</dbReference>
<keyword evidence="4 7" id="KW-0413">Isomerase</keyword>
<comment type="caution">
    <text evidence="7">The sequence shown here is derived from an EMBL/GenBank/DDBJ whole genome shotgun (WGS) entry which is preliminary data.</text>
</comment>
<comment type="catalytic activity">
    <reaction evidence="1">
        <text>chorismate = isochorismate</text>
        <dbReference type="Rhea" id="RHEA:18985"/>
        <dbReference type="ChEBI" id="CHEBI:29748"/>
        <dbReference type="ChEBI" id="CHEBI:29780"/>
        <dbReference type="EC" id="5.4.4.2"/>
    </reaction>
</comment>
<dbReference type="InterPro" id="IPR015890">
    <property type="entry name" value="Chorismate_C"/>
</dbReference>
<dbReference type="InterPro" id="IPR004561">
    <property type="entry name" value="IsoChor_synthase"/>
</dbReference>
<evidence type="ECO:0000256" key="3">
    <source>
        <dbReference type="ARBA" id="ARBA00012824"/>
    </source>
</evidence>
<dbReference type="EC" id="5.4.4.2" evidence="3"/>
<evidence type="ECO:0000313" key="8">
    <source>
        <dbReference type="Proteomes" id="UP001268256"/>
    </source>
</evidence>
<accession>A0AAE4FTK9</accession>
<organism evidence="7 8">
    <name type="scientific">Pseudocalidococcus azoricus BACA0444</name>
    <dbReference type="NCBI Taxonomy" id="2918990"/>
    <lineage>
        <taxon>Bacteria</taxon>
        <taxon>Bacillati</taxon>
        <taxon>Cyanobacteriota</taxon>
        <taxon>Cyanophyceae</taxon>
        <taxon>Acaryochloridales</taxon>
        <taxon>Thermosynechococcaceae</taxon>
        <taxon>Pseudocalidococcus</taxon>
        <taxon>Pseudocalidococcus azoricus</taxon>
    </lineage>
</organism>
<keyword evidence="8" id="KW-1185">Reference proteome</keyword>
<dbReference type="Pfam" id="PF00425">
    <property type="entry name" value="Chorismate_bind"/>
    <property type="match status" value="1"/>
</dbReference>
<dbReference type="PANTHER" id="PTHR42839">
    <property type="entry name" value="ISOCHORISMATE SYNTHASE ENTC"/>
    <property type="match status" value="1"/>
</dbReference>
<dbReference type="RefSeq" id="WP_322878355.1">
    <property type="nucleotide sequence ID" value="NZ_JAVMIP010000009.1"/>
</dbReference>
<reference evidence="8" key="1">
    <citation type="submission" date="2023-07" db="EMBL/GenBank/DDBJ databases">
        <authorList>
            <person name="Luz R."/>
            <person name="Cordeiro R."/>
            <person name="Fonseca A."/>
            <person name="Goncalves V."/>
        </authorList>
    </citation>
    <scope>NUCLEOTIDE SEQUENCE [LARGE SCALE GENOMIC DNA]</scope>
    <source>
        <strain evidence="8">BACA0444</strain>
    </source>
</reference>
<evidence type="ECO:0000259" key="6">
    <source>
        <dbReference type="Pfam" id="PF00425"/>
    </source>
</evidence>
<dbReference type="NCBIfam" id="TIGR00543">
    <property type="entry name" value="isochor_syn"/>
    <property type="match status" value="1"/>
</dbReference>